<accession>A0AAQ1ZHT4</accession>
<organism evidence="10 11">
    <name type="scientific">Segatella buccae</name>
    <dbReference type="NCBI Taxonomy" id="28126"/>
    <lineage>
        <taxon>Bacteria</taxon>
        <taxon>Pseudomonadati</taxon>
        <taxon>Bacteroidota</taxon>
        <taxon>Bacteroidia</taxon>
        <taxon>Bacteroidales</taxon>
        <taxon>Prevotellaceae</taxon>
        <taxon>Segatella</taxon>
    </lineage>
</organism>
<sequence>MMLIDKVKGYIHSHQLLQSGETYIVALSGGADSVALLLILKELGYSVEAAHCNFNLRGEESKRDEDFCVSLCASRGIKLHRAHFDTFEYAHLHKVSIEMAARNLRYHYFDQLRLAIGAKGICVAHHLNDNVETLLLNLIRGTGIQGLTGMASRNGFVLRPLLDVRHEEIREYLHSINQAFVIDSTNLEDDVLRNKIRLNVIPMLEGLNPAVVDNIAKTIHNLVDAKVVLDDVTKQFMSHGVAVMDSYSSCPSNDVNTNTLSDSQYLSIDIPKLLTSASARFLLYELIKGYHFNSSQIDDIVSKLKIRNSEGDFRSRTWFSNEYEAIIDRQQLIITKKSKEKFREMSIPEPGVYILPTGQKLNVEPIPIKSFKLEKDKSVACLDAEKTAFPLKIRAIQNGDRFIPFGMSGTKLVSDYLTNIKASVIQRRNQLVITEQNDHIIWLVKERPDNRFRISPSTKNMLRLHIL</sequence>
<keyword evidence="2 8" id="KW-0963">Cytoplasm</keyword>
<comment type="caution">
    <text evidence="10">The sequence shown here is derived from an EMBL/GenBank/DDBJ whole genome shotgun (WGS) entry which is preliminary data.</text>
</comment>
<evidence type="ECO:0000256" key="3">
    <source>
        <dbReference type="ARBA" id="ARBA00022598"/>
    </source>
</evidence>
<evidence type="ECO:0000256" key="5">
    <source>
        <dbReference type="ARBA" id="ARBA00022741"/>
    </source>
</evidence>
<dbReference type="InterPro" id="IPR011063">
    <property type="entry name" value="TilS/TtcA_N"/>
</dbReference>
<dbReference type="InterPro" id="IPR012796">
    <property type="entry name" value="Lysidine-tRNA-synth_C"/>
</dbReference>
<keyword evidence="5 8" id="KW-0547">Nucleotide-binding</keyword>
<dbReference type="Gene3D" id="3.40.50.620">
    <property type="entry name" value="HUPs"/>
    <property type="match status" value="1"/>
</dbReference>
<comment type="similarity">
    <text evidence="8">Belongs to the tRNA(Ile)-lysidine synthase family.</text>
</comment>
<dbReference type="Proteomes" id="UP000255283">
    <property type="component" value="Unassembled WGS sequence"/>
</dbReference>
<feature type="domain" description="Lysidine-tRNA(Ile) synthetase C-terminal" evidence="9">
    <location>
        <begin position="391"/>
        <end position="464"/>
    </location>
</feature>
<dbReference type="GO" id="GO:0005737">
    <property type="term" value="C:cytoplasm"/>
    <property type="evidence" value="ECO:0007669"/>
    <property type="project" value="UniProtKB-SubCell"/>
</dbReference>
<evidence type="ECO:0000313" key="10">
    <source>
        <dbReference type="EMBL" id="SUB79213.1"/>
    </source>
</evidence>
<dbReference type="RefSeq" id="WP_115153143.1">
    <property type="nucleotide sequence ID" value="NZ_DBFWLE010000018.1"/>
</dbReference>
<comment type="catalytic activity">
    <reaction evidence="7 8">
        <text>cytidine(34) in tRNA(Ile2) + L-lysine + ATP = lysidine(34) in tRNA(Ile2) + AMP + diphosphate + H(+)</text>
        <dbReference type="Rhea" id="RHEA:43744"/>
        <dbReference type="Rhea" id="RHEA-COMP:10625"/>
        <dbReference type="Rhea" id="RHEA-COMP:10670"/>
        <dbReference type="ChEBI" id="CHEBI:15378"/>
        <dbReference type="ChEBI" id="CHEBI:30616"/>
        <dbReference type="ChEBI" id="CHEBI:32551"/>
        <dbReference type="ChEBI" id="CHEBI:33019"/>
        <dbReference type="ChEBI" id="CHEBI:82748"/>
        <dbReference type="ChEBI" id="CHEBI:83665"/>
        <dbReference type="ChEBI" id="CHEBI:456215"/>
        <dbReference type="EC" id="6.3.4.19"/>
    </reaction>
</comment>
<dbReference type="SUPFAM" id="SSF52402">
    <property type="entry name" value="Adenine nucleotide alpha hydrolases-like"/>
    <property type="match status" value="1"/>
</dbReference>
<evidence type="ECO:0000313" key="11">
    <source>
        <dbReference type="Proteomes" id="UP000255283"/>
    </source>
</evidence>
<keyword evidence="3 8" id="KW-0436">Ligase</keyword>
<dbReference type="GO" id="GO:0032267">
    <property type="term" value="F:tRNA(Ile)-lysidine synthase activity"/>
    <property type="evidence" value="ECO:0007669"/>
    <property type="project" value="UniProtKB-EC"/>
</dbReference>
<keyword evidence="6 8" id="KW-0067">ATP-binding</keyword>
<keyword evidence="4 8" id="KW-0819">tRNA processing</keyword>
<comment type="domain">
    <text evidence="8">The N-terminal region contains the highly conserved SGGXDS motif, predicted to be a P-loop motif involved in ATP binding.</text>
</comment>
<evidence type="ECO:0000256" key="8">
    <source>
        <dbReference type="HAMAP-Rule" id="MF_01161"/>
    </source>
</evidence>
<dbReference type="NCBIfam" id="TIGR02432">
    <property type="entry name" value="lysidine_TilS_N"/>
    <property type="match status" value="1"/>
</dbReference>
<reference evidence="10 11" key="1">
    <citation type="submission" date="2018-06" db="EMBL/GenBank/DDBJ databases">
        <authorList>
            <consortium name="Pathogen Informatics"/>
            <person name="Doyle S."/>
        </authorList>
    </citation>
    <scope>NUCLEOTIDE SEQUENCE [LARGE SCALE GENOMIC DNA]</scope>
    <source>
        <strain evidence="10 11">NCTC13063</strain>
    </source>
</reference>
<evidence type="ECO:0000256" key="6">
    <source>
        <dbReference type="ARBA" id="ARBA00022840"/>
    </source>
</evidence>
<evidence type="ECO:0000259" key="9">
    <source>
        <dbReference type="SMART" id="SM00977"/>
    </source>
</evidence>
<dbReference type="PANTHER" id="PTHR43033:SF1">
    <property type="entry name" value="TRNA(ILE)-LYSIDINE SYNTHASE-RELATED"/>
    <property type="match status" value="1"/>
</dbReference>
<evidence type="ECO:0000256" key="4">
    <source>
        <dbReference type="ARBA" id="ARBA00022694"/>
    </source>
</evidence>
<evidence type="ECO:0000256" key="1">
    <source>
        <dbReference type="ARBA" id="ARBA00004496"/>
    </source>
</evidence>
<dbReference type="AlphaFoldDB" id="A0AAQ1ZHT4"/>
<dbReference type="EMBL" id="UGTJ01000001">
    <property type="protein sequence ID" value="SUB79213.1"/>
    <property type="molecule type" value="Genomic_DNA"/>
</dbReference>
<dbReference type="GO" id="GO:0005524">
    <property type="term" value="F:ATP binding"/>
    <property type="evidence" value="ECO:0007669"/>
    <property type="project" value="UniProtKB-UniRule"/>
</dbReference>
<gene>
    <name evidence="8 10" type="primary">tilS</name>
    <name evidence="10" type="ORF">NCTC13063_00471</name>
</gene>
<dbReference type="PANTHER" id="PTHR43033">
    <property type="entry name" value="TRNA(ILE)-LYSIDINE SYNTHASE-RELATED"/>
    <property type="match status" value="1"/>
</dbReference>
<protein>
    <recommendedName>
        <fullName evidence="8">tRNA(Ile)-lysidine synthase</fullName>
        <ecNumber evidence="8">6.3.4.19</ecNumber>
    </recommendedName>
    <alternativeName>
        <fullName evidence="8">tRNA(Ile)-2-lysyl-cytidine synthase</fullName>
    </alternativeName>
    <alternativeName>
        <fullName evidence="8">tRNA(Ile)-lysidine synthetase</fullName>
    </alternativeName>
</protein>
<evidence type="ECO:0000256" key="2">
    <source>
        <dbReference type="ARBA" id="ARBA00022490"/>
    </source>
</evidence>
<feature type="binding site" evidence="8">
    <location>
        <begin position="28"/>
        <end position="33"/>
    </location>
    <ligand>
        <name>ATP</name>
        <dbReference type="ChEBI" id="CHEBI:30616"/>
    </ligand>
</feature>
<dbReference type="InterPro" id="IPR014729">
    <property type="entry name" value="Rossmann-like_a/b/a_fold"/>
</dbReference>
<comment type="function">
    <text evidence="8">Ligates lysine onto the cytidine present at position 34 of the AUA codon-specific tRNA(Ile) that contains the anticodon CAU, in an ATP-dependent manner. Cytidine is converted to lysidine, thus changing the amino acid specificity of the tRNA from methionine to isoleucine.</text>
</comment>
<proteinExistence type="inferred from homology"/>
<dbReference type="EC" id="6.3.4.19" evidence="8"/>
<evidence type="ECO:0000256" key="7">
    <source>
        <dbReference type="ARBA" id="ARBA00048539"/>
    </source>
</evidence>
<dbReference type="SMART" id="SM00977">
    <property type="entry name" value="TilS_C"/>
    <property type="match status" value="1"/>
</dbReference>
<dbReference type="CDD" id="cd01992">
    <property type="entry name" value="TilS_N"/>
    <property type="match status" value="1"/>
</dbReference>
<dbReference type="InterPro" id="IPR012795">
    <property type="entry name" value="tRNA_Ile_lys_synt_N"/>
</dbReference>
<comment type="subcellular location">
    <subcellularLocation>
        <location evidence="1 8">Cytoplasm</location>
    </subcellularLocation>
</comment>
<dbReference type="Pfam" id="PF01171">
    <property type="entry name" value="ATP_bind_3"/>
    <property type="match status" value="1"/>
</dbReference>
<dbReference type="InterPro" id="IPR012094">
    <property type="entry name" value="tRNA_Ile_lys_synt"/>
</dbReference>
<name>A0AAQ1ZHT4_9BACT</name>
<dbReference type="HAMAP" id="MF_01161">
    <property type="entry name" value="tRNA_Ile_lys_synt"/>
    <property type="match status" value="1"/>
</dbReference>
<dbReference type="GO" id="GO:0006400">
    <property type="term" value="P:tRNA modification"/>
    <property type="evidence" value="ECO:0007669"/>
    <property type="project" value="UniProtKB-UniRule"/>
</dbReference>
<dbReference type="SUPFAM" id="SSF56037">
    <property type="entry name" value="PheT/TilS domain"/>
    <property type="match status" value="1"/>
</dbReference>